<evidence type="ECO:0000256" key="8">
    <source>
        <dbReference type="ARBA" id="ARBA00023136"/>
    </source>
</evidence>
<evidence type="ECO:0000256" key="1">
    <source>
        <dbReference type="ARBA" id="ARBA00004377"/>
    </source>
</evidence>
<dbReference type="GO" id="GO:0015031">
    <property type="term" value="P:protein transport"/>
    <property type="evidence" value="ECO:0007669"/>
    <property type="project" value="InterPro"/>
</dbReference>
<keyword evidence="3 9" id="KW-0813">Transport</keyword>
<keyword evidence="5 9" id="KW-0997">Cell inner membrane</keyword>
<comment type="subcellular location">
    <subcellularLocation>
        <location evidence="1 9">Cell inner membrane</location>
        <topology evidence="1 9">Single-pass membrane protein</topology>
    </subcellularLocation>
</comment>
<evidence type="ECO:0000256" key="11">
    <source>
        <dbReference type="SAM" id="MobiDB-lite"/>
    </source>
</evidence>
<dbReference type="EMBL" id="JACHOP010000016">
    <property type="protein sequence ID" value="MBB5758717.1"/>
    <property type="molecule type" value="Genomic_DNA"/>
</dbReference>
<keyword evidence="4 9" id="KW-1003">Cell membrane</keyword>
<evidence type="ECO:0000259" key="12">
    <source>
        <dbReference type="Pfam" id="PF26002"/>
    </source>
</evidence>
<dbReference type="Pfam" id="PF26002">
    <property type="entry name" value="Beta-barrel_AprE"/>
    <property type="match status" value="1"/>
</dbReference>
<organism evidence="13 14">
    <name type="scientific">Methylorubrum rhodinum</name>
    <dbReference type="NCBI Taxonomy" id="29428"/>
    <lineage>
        <taxon>Bacteria</taxon>
        <taxon>Pseudomonadati</taxon>
        <taxon>Pseudomonadota</taxon>
        <taxon>Alphaproteobacteria</taxon>
        <taxon>Hyphomicrobiales</taxon>
        <taxon>Methylobacteriaceae</taxon>
        <taxon>Methylorubrum</taxon>
    </lineage>
</organism>
<dbReference type="Gene3D" id="2.40.50.100">
    <property type="match status" value="1"/>
</dbReference>
<name>A0A840ZP98_9HYPH</name>
<keyword evidence="8 9" id="KW-0472">Membrane</keyword>
<feature type="domain" description="AprE-like beta-barrel" evidence="12">
    <location>
        <begin position="357"/>
        <end position="451"/>
    </location>
</feature>
<dbReference type="InterPro" id="IPR058982">
    <property type="entry name" value="Beta-barrel_AprE"/>
</dbReference>
<dbReference type="AlphaFoldDB" id="A0A840ZP98"/>
<evidence type="ECO:0000256" key="5">
    <source>
        <dbReference type="ARBA" id="ARBA00022519"/>
    </source>
</evidence>
<evidence type="ECO:0000256" key="9">
    <source>
        <dbReference type="RuleBase" id="RU365093"/>
    </source>
</evidence>
<dbReference type="GO" id="GO:0005886">
    <property type="term" value="C:plasma membrane"/>
    <property type="evidence" value="ECO:0007669"/>
    <property type="project" value="UniProtKB-SubCell"/>
</dbReference>
<feature type="transmembrane region" description="Helical" evidence="9">
    <location>
        <begin position="63"/>
        <end position="82"/>
    </location>
</feature>
<evidence type="ECO:0000256" key="7">
    <source>
        <dbReference type="ARBA" id="ARBA00022989"/>
    </source>
</evidence>
<evidence type="ECO:0000256" key="3">
    <source>
        <dbReference type="ARBA" id="ARBA00022448"/>
    </source>
</evidence>
<evidence type="ECO:0000256" key="2">
    <source>
        <dbReference type="ARBA" id="ARBA00009477"/>
    </source>
</evidence>
<dbReference type="NCBIfam" id="TIGR01843">
    <property type="entry name" value="type_I_hlyD"/>
    <property type="match status" value="1"/>
</dbReference>
<evidence type="ECO:0000256" key="10">
    <source>
        <dbReference type="SAM" id="Coils"/>
    </source>
</evidence>
<dbReference type="PANTHER" id="PTHR30386">
    <property type="entry name" value="MEMBRANE FUSION SUBUNIT OF EMRAB-TOLC MULTIDRUG EFFLUX PUMP"/>
    <property type="match status" value="1"/>
</dbReference>
<keyword evidence="7 9" id="KW-1133">Transmembrane helix</keyword>
<dbReference type="PRINTS" id="PR01490">
    <property type="entry name" value="RTXTOXIND"/>
</dbReference>
<accession>A0A840ZP98</accession>
<dbReference type="RefSeq" id="WP_183571390.1">
    <property type="nucleotide sequence ID" value="NZ_JACHOP010000016.1"/>
</dbReference>
<comment type="caution">
    <text evidence="13">The sequence shown here is derived from an EMBL/GenBank/DDBJ whole genome shotgun (WGS) entry which is preliminary data.</text>
</comment>
<protein>
    <recommendedName>
        <fullName evidence="9">Membrane fusion protein (MFP) family protein</fullName>
    </recommendedName>
</protein>
<dbReference type="InterPro" id="IPR050739">
    <property type="entry name" value="MFP"/>
</dbReference>
<sequence length="474" mass="51761">MLRRSKAPDAPSLPPARRARINGPAAWTRRTVDGAARARAAMREEPQDLDALFAERPPGAMRLTLYGVVALIAALTLAASLVKVDIIVSSSGRLLADAPNVVLQPLQLSIIRELRVKAGDTVRKGDVLARLDPTFALADRTALAAQQEALRAELERLEAELAGEPPRFSGQGPDVALQTSLHRQRGSQFEAQLRSFDAEIARLTGSLAAAGVNAKSAELQFDVYSELEQMYSQLYKKTVASRVQYLGASVSRLKAERDKQEEDNRRNELENQLAAKRAERQVFVDRWRSELMEALVKARKEEKSVSESLVKANRMNDLVVLTAPEDGVVLDLARRSVGSVVQPAEPVLTLLPLDAPLFAEVMIGAGDAGYAKPGDEVMVKLDAFPYQRHGTLSGRLRSVRMETAQSPNGGPNASVLTHRGQVDLTGDHLRALPEGTRPIPGMSVTAEIKVGTRSVISYFIYPLIRGFDESIREP</sequence>
<keyword evidence="14" id="KW-1185">Reference proteome</keyword>
<evidence type="ECO:0000256" key="6">
    <source>
        <dbReference type="ARBA" id="ARBA00022692"/>
    </source>
</evidence>
<dbReference type="PANTHER" id="PTHR30386:SF26">
    <property type="entry name" value="TRANSPORT PROTEIN COMB"/>
    <property type="match status" value="1"/>
</dbReference>
<dbReference type="Proteomes" id="UP000583454">
    <property type="component" value="Unassembled WGS sequence"/>
</dbReference>
<feature type="region of interest" description="Disordered" evidence="11">
    <location>
        <begin position="1"/>
        <end position="20"/>
    </location>
</feature>
<comment type="similarity">
    <text evidence="2 9">Belongs to the membrane fusion protein (MFP) (TC 8.A.1) family.</text>
</comment>
<feature type="coiled-coil region" evidence="10">
    <location>
        <begin position="250"/>
        <end position="286"/>
    </location>
</feature>
<keyword evidence="6 9" id="KW-0812">Transmembrane</keyword>
<gene>
    <name evidence="13" type="ORF">HNR00_003440</name>
</gene>
<reference evidence="13 14" key="1">
    <citation type="submission" date="2020-08" db="EMBL/GenBank/DDBJ databases">
        <title>Genomic Encyclopedia of Type Strains, Phase IV (KMG-IV): sequencing the most valuable type-strain genomes for metagenomic binning, comparative biology and taxonomic classification.</title>
        <authorList>
            <person name="Goeker M."/>
        </authorList>
    </citation>
    <scope>NUCLEOTIDE SEQUENCE [LARGE SCALE GENOMIC DNA]</scope>
    <source>
        <strain evidence="13 14">DSM 2163</strain>
    </source>
</reference>
<evidence type="ECO:0000256" key="4">
    <source>
        <dbReference type="ARBA" id="ARBA00022475"/>
    </source>
</evidence>
<dbReference type="InterPro" id="IPR010129">
    <property type="entry name" value="T1SS_HlyD"/>
</dbReference>
<keyword evidence="10" id="KW-0175">Coiled coil</keyword>
<evidence type="ECO:0000313" key="13">
    <source>
        <dbReference type="EMBL" id="MBB5758717.1"/>
    </source>
</evidence>
<evidence type="ECO:0000313" key="14">
    <source>
        <dbReference type="Proteomes" id="UP000583454"/>
    </source>
</evidence>
<dbReference type="Gene3D" id="2.40.30.170">
    <property type="match status" value="1"/>
</dbReference>
<proteinExistence type="inferred from homology"/>